<protein>
    <submittedName>
        <fullName evidence="1">Uncharacterized protein</fullName>
    </submittedName>
</protein>
<dbReference type="EMBL" id="AP022569">
    <property type="protein sequence ID" value="BBX46279.1"/>
    <property type="molecule type" value="Genomic_DNA"/>
</dbReference>
<reference evidence="1 2" key="1">
    <citation type="journal article" date="2019" name="Emerg. Microbes Infect.">
        <title>Comprehensive subspecies identification of 175 nontuberculous mycobacteria species based on 7547 genomic profiles.</title>
        <authorList>
            <person name="Matsumoto Y."/>
            <person name="Kinjo T."/>
            <person name="Motooka D."/>
            <person name="Nabeya D."/>
            <person name="Jung N."/>
            <person name="Uechi K."/>
            <person name="Horii T."/>
            <person name="Iida T."/>
            <person name="Fujita J."/>
            <person name="Nakamura S."/>
        </authorList>
    </citation>
    <scope>NUCLEOTIDE SEQUENCE [LARGE SCALE GENOMIC DNA]</scope>
    <source>
        <strain evidence="1 2">JCM 12404</strain>
    </source>
</reference>
<accession>A0A7I7KX66</accession>
<evidence type="ECO:0000313" key="1">
    <source>
        <dbReference type="EMBL" id="BBX46279.1"/>
    </source>
</evidence>
<dbReference type="AlphaFoldDB" id="A0A7I7KX66"/>
<dbReference type="KEGG" id="mcoo:MCOO_22940"/>
<proteinExistence type="predicted"/>
<sequence>MGESARIQLIAAYAAEAAGGSTIVREGLVRKIARNFDEPTGEPDTAHLPPLRQHYIKDVRTLLPALEERLRAEGASEEQIAREMNALRRRLGEEYKERTPKELRHIIFARNIEKYGDPLGPSFQQLRDQGKTYAQIIEGAKRPGGDDLGLGTKK</sequence>
<dbReference type="RefSeq" id="WP_163776450.1">
    <property type="nucleotide sequence ID" value="NZ_AP022569.1"/>
</dbReference>
<dbReference type="Proteomes" id="UP000465866">
    <property type="component" value="Chromosome"/>
</dbReference>
<organism evidence="1 2">
    <name type="scientific">Mycobacterium cookii</name>
    <dbReference type="NCBI Taxonomy" id="1775"/>
    <lineage>
        <taxon>Bacteria</taxon>
        <taxon>Bacillati</taxon>
        <taxon>Actinomycetota</taxon>
        <taxon>Actinomycetes</taxon>
        <taxon>Mycobacteriales</taxon>
        <taxon>Mycobacteriaceae</taxon>
        <taxon>Mycobacterium</taxon>
    </lineage>
</organism>
<gene>
    <name evidence="1" type="ORF">MCOO_22940</name>
</gene>
<evidence type="ECO:0000313" key="2">
    <source>
        <dbReference type="Proteomes" id="UP000465866"/>
    </source>
</evidence>
<name>A0A7I7KX66_9MYCO</name>
<keyword evidence="2" id="KW-1185">Reference proteome</keyword>